<protein>
    <recommendedName>
        <fullName evidence="3">TIGR00725 family protein</fullName>
    </recommendedName>
</protein>
<dbReference type="Gene3D" id="3.40.50.450">
    <property type="match status" value="1"/>
</dbReference>
<accession>A0A2M7RPB5</accession>
<sequence length="188" mass="20671">MKNDSKFTICVSGAAEISCCCPKIQELSQEIGREIARQGCVLITGATTGVPYFAVQGFKEIGGLSVGFSPAKSRKEHIKTYRLPFEHFDLIVYTGFDYVGRNLILTKAADGVIIICGRTGTLNEFTIAFETKTPIGVLQGTGGTADFIDDILKKGHRPLTRIIYNKEPKKLVQDLIAVIKKQRNNDTK</sequence>
<dbReference type="AlphaFoldDB" id="A0A2M7RPB5"/>
<dbReference type="InterPro" id="IPR041164">
    <property type="entry name" value="LDcluster4"/>
</dbReference>
<dbReference type="EMBL" id="PFMI01000003">
    <property type="protein sequence ID" value="PIZ01264.1"/>
    <property type="molecule type" value="Genomic_DNA"/>
</dbReference>
<organism evidence="1 2">
    <name type="scientific">bacterium (Candidatus Gribaldobacteria) CG_4_10_14_0_8_um_filter_33_9</name>
    <dbReference type="NCBI Taxonomy" id="2014266"/>
    <lineage>
        <taxon>Bacteria</taxon>
        <taxon>Candidatus Gribaldobacteria</taxon>
    </lineage>
</organism>
<gene>
    <name evidence="1" type="ORF">COY61_00105</name>
</gene>
<name>A0A2M7RPB5_9BACT</name>
<evidence type="ECO:0000313" key="1">
    <source>
        <dbReference type="EMBL" id="PIZ01264.1"/>
    </source>
</evidence>
<comment type="caution">
    <text evidence="1">The sequence shown here is derived from an EMBL/GenBank/DDBJ whole genome shotgun (WGS) entry which is preliminary data.</text>
</comment>
<dbReference type="Proteomes" id="UP000229371">
    <property type="component" value="Unassembled WGS sequence"/>
</dbReference>
<evidence type="ECO:0008006" key="3">
    <source>
        <dbReference type="Google" id="ProtNLM"/>
    </source>
</evidence>
<dbReference type="SUPFAM" id="SSF102405">
    <property type="entry name" value="MCP/YpsA-like"/>
    <property type="match status" value="1"/>
</dbReference>
<proteinExistence type="predicted"/>
<evidence type="ECO:0000313" key="2">
    <source>
        <dbReference type="Proteomes" id="UP000229371"/>
    </source>
</evidence>
<dbReference type="Pfam" id="PF18306">
    <property type="entry name" value="LDcluster4"/>
    <property type="match status" value="1"/>
</dbReference>
<reference evidence="2" key="1">
    <citation type="submission" date="2017-09" db="EMBL/GenBank/DDBJ databases">
        <title>Depth-based differentiation of microbial function through sediment-hosted aquifers and enrichment of novel symbionts in the deep terrestrial subsurface.</title>
        <authorList>
            <person name="Probst A.J."/>
            <person name="Ladd B."/>
            <person name="Jarett J.K."/>
            <person name="Geller-Mcgrath D.E."/>
            <person name="Sieber C.M.K."/>
            <person name="Emerson J.B."/>
            <person name="Anantharaman K."/>
            <person name="Thomas B.C."/>
            <person name="Malmstrom R."/>
            <person name="Stieglmeier M."/>
            <person name="Klingl A."/>
            <person name="Woyke T."/>
            <person name="Ryan C.M."/>
            <person name="Banfield J.F."/>
        </authorList>
    </citation>
    <scope>NUCLEOTIDE SEQUENCE [LARGE SCALE GENOMIC DNA]</scope>
</reference>